<dbReference type="RefSeq" id="WP_150450477.1">
    <property type="nucleotide sequence ID" value="NZ_VYSA01000006.1"/>
</dbReference>
<reference evidence="3" key="1">
    <citation type="submission" date="2019-09" db="EMBL/GenBank/DDBJ databases">
        <title>Mumia zhuanghuii sp. nov. isolated from the intestinal contents of plateau pika (Ochotona curzoniae) in the Qinghai-Tibet plateau of China.</title>
        <authorList>
            <person name="Tian Z."/>
        </authorList>
    </citation>
    <scope>NUCLEOTIDE SEQUENCE [LARGE SCALE GENOMIC DNA]</scope>
    <source>
        <strain evidence="3">JCM 30598</strain>
    </source>
</reference>
<gene>
    <name evidence="2" type="ORF">F6B43_18390</name>
</gene>
<dbReference type="SMART" id="SM00530">
    <property type="entry name" value="HTH_XRE"/>
    <property type="match status" value="1"/>
</dbReference>
<dbReference type="SUPFAM" id="SSF47413">
    <property type="entry name" value="lambda repressor-like DNA-binding domains"/>
    <property type="match status" value="1"/>
</dbReference>
<comment type="caution">
    <text evidence="2">The sequence shown here is derived from an EMBL/GenBank/DDBJ whole genome shotgun (WGS) entry which is preliminary data.</text>
</comment>
<proteinExistence type="predicted"/>
<dbReference type="Gene3D" id="1.10.260.40">
    <property type="entry name" value="lambda repressor-like DNA-binding domains"/>
    <property type="match status" value="1"/>
</dbReference>
<sequence length="89" mass="9520">MTTQLNDTGLALGARVRVARVASGMKQSELAAECGVSRAAIGQWEAGLTEPSASKMFAIARATNQPLDWFAEGLDSVTVRPKRLELPTF</sequence>
<accession>A0A5J5IZQ5</accession>
<dbReference type="AlphaFoldDB" id="A0A5J5IZQ5"/>
<dbReference type="GO" id="GO:0003677">
    <property type="term" value="F:DNA binding"/>
    <property type="evidence" value="ECO:0007669"/>
    <property type="project" value="InterPro"/>
</dbReference>
<evidence type="ECO:0000313" key="2">
    <source>
        <dbReference type="EMBL" id="KAA9105018.1"/>
    </source>
</evidence>
<keyword evidence="3" id="KW-1185">Reference proteome</keyword>
<protein>
    <submittedName>
        <fullName evidence="2">Helix-turn-helix transcriptional regulator</fullName>
    </submittedName>
</protein>
<dbReference type="Proteomes" id="UP000325827">
    <property type="component" value="Unassembled WGS sequence"/>
</dbReference>
<dbReference type="InterPro" id="IPR010982">
    <property type="entry name" value="Lambda_DNA-bd_dom_sf"/>
</dbReference>
<organism evidence="2 3">
    <name type="scientific">Microbacterium rhizomatis</name>
    <dbReference type="NCBI Taxonomy" id="1631477"/>
    <lineage>
        <taxon>Bacteria</taxon>
        <taxon>Bacillati</taxon>
        <taxon>Actinomycetota</taxon>
        <taxon>Actinomycetes</taxon>
        <taxon>Micrococcales</taxon>
        <taxon>Microbacteriaceae</taxon>
        <taxon>Microbacterium</taxon>
    </lineage>
</organism>
<dbReference type="EMBL" id="VYSA01000006">
    <property type="protein sequence ID" value="KAA9105018.1"/>
    <property type="molecule type" value="Genomic_DNA"/>
</dbReference>
<feature type="domain" description="HTH cro/C1-type" evidence="1">
    <location>
        <begin position="16"/>
        <end position="70"/>
    </location>
</feature>
<dbReference type="CDD" id="cd00093">
    <property type="entry name" value="HTH_XRE"/>
    <property type="match status" value="1"/>
</dbReference>
<dbReference type="InterPro" id="IPR001387">
    <property type="entry name" value="Cro/C1-type_HTH"/>
</dbReference>
<name>A0A5J5IZQ5_9MICO</name>
<evidence type="ECO:0000259" key="1">
    <source>
        <dbReference type="PROSITE" id="PS50943"/>
    </source>
</evidence>
<dbReference type="PROSITE" id="PS50943">
    <property type="entry name" value="HTH_CROC1"/>
    <property type="match status" value="1"/>
</dbReference>
<evidence type="ECO:0000313" key="3">
    <source>
        <dbReference type="Proteomes" id="UP000325827"/>
    </source>
</evidence>
<dbReference type="Pfam" id="PF01381">
    <property type="entry name" value="HTH_3"/>
    <property type="match status" value="1"/>
</dbReference>
<dbReference type="OrthoDB" id="5076966at2"/>